<evidence type="ECO:0000313" key="1">
    <source>
        <dbReference type="EMBL" id="KAH3795232.1"/>
    </source>
</evidence>
<reference evidence="1" key="1">
    <citation type="journal article" date="2019" name="bioRxiv">
        <title>The Genome of the Zebra Mussel, Dreissena polymorpha: A Resource for Invasive Species Research.</title>
        <authorList>
            <person name="McCartney M.A."/>
            <person name="Auch B."/>
            <person name="Kono T."/>
            <person name="Mallez S."/>
            <person name="Zhang Y."/>
            <person name="Obille A."/>
            <person name="Becker A."/>
            <person name="Abrahante J.E."/>
            <person name="Garbe J."/>
            <person name="Badalamenti J.P."/>
            <person name="Herman A."/>
            <person name="Mangelson H."/>
            <person name="Liachko I."/>
            <person name="Sullivan S."/>
            <person name="Sone E.D."/>
            <person name="Koren S."/>
            <person name="Silverstein K.A.T."/>
            <person name="Beckman K.B."/>
            <person name="Gohl D.M."/>
        </authorList>
    </citation>
    <scope>NUCLEOTIDE SEQUENCE</scope>
    <source>
        <strain evidence="1">Duluth1</strain>
        <tissue evidence="1">Whole animal</tissue>
    </source>
</reference>
<protein>
    <submittedName>
        <fullName evidence="1">Uncharacterized protein</fullName>
    </submittedName>
</protein>
<proteinExistence type="predicted"/>
<dbReference type="AlphaFoldDB" id="A0A9D4J4Q1"/>
<accession>A0A9D4J4Q1</accession>
<dbReference type="EMBL" id="JAIWYP010000007">
    <property type="protein sequence ID" value="KAH3795232.1"/>
    <property type="molecule type" value="Genomic_DNA"/>
</dbReference>
<keyword evidence="2" id="KW-1185">Reference proteome</keyword>
<name>A0A9D4J4Q1_DREPO</name>
<evidence type="ECO:0000313" key="2">
    <source>
        <dbReference type="Proteomes" id="UP000828390"/>
    </source>
</evidence>
<gene>
    <name evidence="1" type="ORF">DPMN_148780</name>
</gene>
<comment type="caution">
    <text evidence="1">The sequence shown here is derived from an EMBL/GenBank/DDBJ whole genome shotgun (WGS) entry which is preliminary data.</text>
</comment>
<dbReference type="Proteomes" id="UP000828390">
    <property type="component" value="Unassembled WGS sequence"/>
</dbReference>
<reference evidence="1" key="2">
    <citation type="submission" date="2020-11" db="EMBL/GenBank/DDBJ databases">
        <authorList>
            <person name="McCartney M.A."/>
            <person name="Auch B."/>
            <person name="Kono T."/>
            <person name="Mallez S."/>
            <person name="Becker A."/>
            <person name="Gohl D.M."/>
            <person name="Silverstein K.A.T."/>
            <person name="Koren S."/>
            <person name="Bechman K.B."/>
            <person name="Herman A."/>
            <person name="Abrahante J.E."/>
            <person name="Garbe J."/>
        </authorList>
    </citation>
    <scope>NUCLEOTIDE SEQUENCE</scope>
    <source>
        <strain evidence="1">Duluth1</strain>
        <tissue evidence="1">Whole animal</tissue>
    </source>
</reference>
<sequence length="60" mass="6942">MKVQRPPLKLQWAEVNNPFDKNTFTFYTKQGTKVARRIWPTILLTADRPLLSKGIAQGKE</sequence>
<organism evidence="1 2">
    <name type="scientific">Dreissena polymorpha</name>
    <name type="common">Zebra mussel</name>
    <name type="synonym">Mytilus polymorpha</name>
    <dbReference type="NCBI Taxonomy" id="45954"/>
    <lineage>
        <taxon>Eukaryota</taxon>
        <taxon>Metazoa</taxon>
        <taxon>Spiralia</taxon>
        <taxon>Lophotrochozoa</taxon>
        <taxon>Mollusca</taxon>
        <taxon>Bivalvia</taxon>
        <taxon>Autobranchia</taxon>
        <taxon>Heteroconchia</taxon>
        <taxon>Euheterodonta</taxon>
        <taxon>Imparidentia</taxon>
        <taxon>Neoheterodontei</taxon>
        <taxon>Myida</taxon>
        <taxon>Dreissenoidea</taxon>
        <taxon>Dreissenidae</taxon>
        <taxon>Dreissena</taxon>
    </lineage>
</organism>